<dbReference type="Gene3D" id="3.10.490.10">
    <property type="entry name" value="Gamma-glutamyl cyclotransferase-like"/>
    <property type="match status" value="1"/>
</dbReference>
<dbReference type="EC" id="4.3.2.9" evidence="1"/>
<comment type="caution">
    <text evidence="7">The sequence shown here is derived from an EMBL/GenBank/DDBJ whole genome shotgun (WGS) entry which is preliminary data.</text>
</comment>
<protein>
    <recommendedName>
        <fullName evidence="1">gamma-glutamylcyclotransferase</fullName>
        <ecNumber evidence="1">4.3.2.9</ecNumber>
    </recommendedName>
</protein>
<evidence type="ECO:0000256" key="5">
    <source>
        <dbReference type="SAM" id="Phobius"/>
    </source>
</evidence>
<keyword evidence="2" id="KW-0456">Lyase</keyword>
<proteinExistence type="predicted"/>
<dbReference type="InterPro" id="IPR013024">
    <property type="entry name" value="GGCT-like"/>
</dbReference>
<dbReference type="InterPro" id="IPR017939">
    <property type="entry name" value="G-Glutamylcylcotransferase"/>
</dbReference>
<dbReference type="CDD" id="cd06661">
    <property type="entry name" value="GGCT_like"/>
    <property type="match status" value="1"/>
</dbReference>
<dbReference type="Pfam" id="PF06094">
    <property type="entry name" value="GGACT"/>
    <property type="match status" value="1"/>
</dbReference>
<dbReference type="Proteomes" id="UP000288429">
    <property type="component" value="Unassembled WGS sequence"/>
</dbReference>
<keyword evidence="5" id="KW-0472">Membrane</keyword>
<keyword evidence="5" id="KW-0812">Transmembrane</keyword>
<dbReference type="PANTHER" id="PTHR12935:SF0">
    <property type="entry name" value="GAMMA-GLUTAMYLCYCLOTRANSFERASE"/>
    <property type="match status" value="1"/>
</dbReference>
<dbReference type="GO" id="GO:0003839">
    <property type="term" value="F:gamma-glutamylcyclotransferase activity"/>
    <property type="evidence" value="ECO:0007669"/>
    <property type="project" value="UniProtKB-EC"/>
</dbReference>
<dbReference type="PANTHER" id="PTHR12935">
    <property type="entry name" value="GAMMA-GLUTAMYLCYCLOTRANSFERASE"/>
    <property type="match status" value="1"/>
</dbReference>
<dbReference type="SUPFAM" id="SSF110857">
    <property type="entry name" value="Gamma-glutamyl cyclotransferase-like"/>
    <property type="match status" value="1"/>
</dbReference>
<feature type="transmembrane region" description="Helical" evidence="5">
    <location>
        <begin position="6"/>
        <end position="25"/>
    </location>
</feature>
<name>A0A428UUM4_9HYPO</name>
<keyword evidence="5" id="KW-1133">Transmembrane helix</keyword>
<gene>
    <name evidence="7" type="ORF">CDV31_003234</name>
</gene>
<evidence type="ECO:0000313" key="7">
    <source>
        <dbReference type="EMBL" id="RSM17985.1"/>
    </source>
</evidence>
<accession>A0A428UUM4</accession>
<evidence type="ECO:0000256" key="3">
    <source>
        <dbReference type="PIRSR" id="PIRSR617939-1"/>
    </source>
</evidence>
<sequence>MIQKYIFGVGVTLLVGLWFVVWVFASDKKQDQVHAAYHTYIAFLTPPTPTRTPTPTRRDNQSTQVGLHCAVESDRARLQPQAFTNAVLVDTYIYPSVSLLAAMSSQGDSQPSQDSTMTLMQDNLHEVLYFAYGSNLSTEQMRQRCPYSTPVGLAYLEGWKWIINARGYANIVQLPLDDEDETDKGKRKAVEDDDEEHGVYGLLYLLPPQDEERLDEFEGVPWAYQKFQVNVKWAHSKDSDETLRALVYVDGQRVEEDVPRDEYVGRMERGIEDAVDNWGLDEEWADTVMRRFWTEEE</sequence>
<evidence type="ECO:0000313" key="8">
    <source>
        <dbReference type="Proteomes" id="UP000288429"/>
    </source>
</evidence>
<feature type="binding site" evidence="4">
    <location>
        <begin position="129"/>
        <end position="134"/>
    </location>
    <ligand>
        <name>substrate</name>
    </ligand>
</feature>
<keyword evidence="8" id="KW-1185">Reference proteome</keyword>
<feature type="active site" description="Proton acceptor" evidence="3">
    <location>
        <position position="218"/>
    </location>
</feature>
<evidence type="ECO:0000256" key="2">
    <source>
        <dbReference type="ARBA" id="ARBA00023239"/>
    </source>
</evidence>
<feature type="domain" description="Gamma-glutamylcyclotransferase AIG2-like" evidence="6">
    <location>
        <begin position="129"/>
        <end position="252"/>
    </location>
</feature>
<organism evidence="7 8">
    <name type="scientific">Fusarium ambrosium</name>
    <dbReference type="NCBI Taxonomy" id="131363"/>
    <lineage>
        <taxon>Eukaryota</taxon>
        <taxon>Fungi</taxon>
        <taxon>Dikarya</taxon>
        <taxon>Ascomycota</taxon>
        <taxon>Pezizomycotina</taxon>
        <taxon>Sordariomycetes</taxon>
        <taxon>Hypocreomycetidae</taxon>
        <taxon>Hypocreales</taxon>
        <taxon>Nectriaceae</taxon>
        <taxon>Fusarium</taxon>
        <taxon>Fusarium solani species complex</taxon>
    </lineage>
</organism>
<dbReference type="InterPro" id="IPR036568">
    <property type="entry name" value="GGCT-like_sf"/>
</dbReference>
<evidence type="ECO:0000259" key="6">
    <source>
        <dbReference type="Pfam" id="PF06094"/>
    </source>
</evidence>
<evidence type="ECO:0000256" key="4">
    <source>
        <dbReference type="PIRSR" id="PIRSR617939-2"/>
    </source>
</evidence>
<reference evidence="7 8" key="1">
    <citation type="submission" date="2017-06" db="EMBL/GenBank/DDBJ databases">
        <title>Cmopartive genomic analysis of Ambrosia Fusariam Clade fungi.</title>
        <authorList>
            <person name="Stajich J.E."/>
            <person name="Carrillo J."/>
            <person name="Kijimoto T."/>
            <person name="Eskalen A."/>
            <person name="O'Donnell K."/>
            <person name="Kasson M."/>
        </authorList>
    </citation>
    <scope>NUCLEOTIDE SEQUENCE [LARGE SCALE GENOMIC DNA]</scope>
    <source>
        <strain evidence="7 8">NRRL 20438</strain>
    </source>
</reference>
<evidence type="ECO:0000256" key="1">
    <source>
        <dbReference type="ARBA" id="ARBA00012346"/>
    </source>
</evidence>
<dbReference type="EMBL" id="NIZV01000027">
    <property type="protein sequence ID" value="RSM17985.1"/>
    <property type="molecule type" value="Genomic_DNA"/>
</dbReference>
<dbReference type="InterPro" id="IPR009288">
    <property type="entry name" value="AIG2-like_dom"/>
</dbReference>
<dbReference type="AlphaFoldDB" id="A0A428UUM4"/>